<reference evidence="4 5" key="1">
    <citation type="journal article" date="2024" name="Front. Microbiol.">
        <title>Transcriptomic insights into the dominance of two phototrophs throughout the water column of a tropical hypersaline-alkaline crater lake (Dziani Dzaha, Mayotte).</title>
        <authorList>
            <person name="Duperron S."/>
            <person name="Halary S."/>
            <person name="Bouly J.-P."/>
            <person name="Roussel T."/>
            <person name="Hugoni M."/>
            <person name="Bruto M."/>
            <person name="Oger P."/>
            <person name="Duval C."/>
            <person name="Woo A."/>
            <person name="Jezequiel D."/>
            <person name="Ader M."/>
            <person name="Leboulanger C."/>
            <person name="Agogue H."/>
            <person name="Grossi V."/>
            <person name="Trousselier M."/>
            <person name="Bernard C."/>
        </authorList>
    </citation>
    <scope>NUCLEOTIDE SEQUENCE [LARGE SCALE GENOMIC DNA]</scope>
    <source>
        <strain evidence="4 5">PMC 851.14</strain>
    </source>
</reference>
<name>A0ABU9EKE3_LIMFS</name>
<dbReference type="RefSeq" id="WP_006669582.1">
    <property type="nucleotide sequence ID" value="NZ_JBBWYZ010000009.1"/>
</dbReference>
<dbReference type="EMBL" id="JBBWYZ010000009">
    <property type="protein sequence ID" value="MEK9512377.1"/>
    <property type="molecule type" value="Genomic_DNA"/>
</dbReference>
<dbReference type="PANTHER" id="PTHR44591">
    <property type="entry name" value="STRESS RESPONSE REGULATOR PROTEIN 1"/>
    <property type="match status" value="1"/>
</dbReference>
<evidence type="ECO:0000256" key="2">
    <source>
        <dbReference type="PROSITE-ProRule" id="PRU00169"/>
    </source>
</evidence>
<dbReference type="Pfam" id="PF00072">
    <property type="entry name" value="Response_reg"/>
    <property type="match status" value="1"/>
</dbReference>
<gene>
    <name evidence="4" type="ORF">AAEJ74_11960</name>
</gene>
<dbReference type="InterPro" id="IPR050595">
    <property type="entry name" value="Bact_response_regulator"/>
</dbReference>
<dbReference type="Proteomes" id="UP001387447">
    <property type="component" value="Unassembled WGS sequence"/>
</dbReference>
<keyword evidence="1 2" id="KW-0597">Phosphoprotein</keyword>
<dbReference type="Gene3D" id="3.40.50.2300">
    <property type="match status" value="1"/>
</dbReference>
<feature type="domain" description="Response regulatory" evidence="3">
    <location>
        <begin position="5"/>
        <end position="122"/>
    </location>
</feature>
<dbReference type="PROSITE" id="PS50110">
    <property type="entry name" value="RESPONSE_REGULATORY"/>
    <property type="match status" value="1"/>
</dbReference>
<protein>
    <submittedName>
        <fullName evidence="4">Response regulator</fullName>
    </submittedName>
</protein>
<evidence type="ECO:0000313" key="4">
    <source>
        <dbReference type="EMBL" id="MEK9512377.1"/>
    </source>
</evidence>
<sequence length="124" mass="13437">MISQTVLIIDDDEDILLVTESCLQLQGKWQVLTAASGTEGFTIAKQQQPDVILLDLIMPGVDGEATIKMLKNDIMTAEIPVILMTANNSPKQRSLYLGLGAIAIINKPFEPLEISDQISNALGN</sequence>
<evidence type="ECO:0000313" key="5">
    <source>
        <dbReference type="Proteomes" id="UP001387447"/>
    </source>
</evidence>
<feature type="modified residue" description="4-aspartylphosphate" evidence="2">
    <location>
        <position position="55"/>
    </location>
</feature>
<keyword evidence="5" id="KW-1185">Reference proteome</keyword>
<dbReference type="InterPro" id="IPR011006">
    <property type="entry name" value="CheY-like_superfamily"/>
</dbReference>
<comment type="caution">
    <text evidence="4">The sequence shown here is derived from an EMBL/GenBank/DDBJ whole genome shotgun (WGS) entry which is preliminary data.</text>
</comment>
<evidence type="ECO:0000259" key="3">
    <source>
        <dbReference type="PROSITE" id="PS50110"/>
    </source>
</evidence>
<dbReference type="InterPro" id="IPR001789">
    <property type="entry name" value="Sig_transdc_resp-reg_receiver"/>
</dbReference>
<evidence type="ECO:0000256" key="1">
    <source>
        <dbReference type="ARBA" id="ARBA00022553"/>
    </source>
</evidence>
<dbReference type="SUPFAM" id="SSF52172">
    <property type="entry name" value="CheY-like"/>
    <property type="match status" value="1"/>
</dbReference>
<dbReference type="SMART" id="SM00448">
    <property type="entry name" value="REC"/>
    <property type="match status" value="1"/>
</dbReference>
<proteinExistence type="predicted"/>
<accession>A0ABU9EKE3</accession>
<organism evidence="4 5">
    <name type="scientific">Limnospira fusiformis PMC 851.14</name>
    <dbReference type="NCBI Taxonomy" id="2219512"/>
    <lineage>
        <taxon>Bacteria</taxon>
        <taxon>Bacillati</taxon>
        <taxon>Cyanobacteriota</taxon>
        <taxon>Cyanophyceae</taxon>
        <taxon>Oscillatoriophycideae</taxon>
        <taxon>Oscillatoriales</taxon>
        <taxon>Sirenicapillariaceae</taxon>
        <taxon>Limnospira</taxon>
    </lineage>
</organism>
<dbReference type="PANTHER" id="PTHR44591:SF22">
    <property type="entry name" value="CHEY SUBFAMILY"/>
    <property type="match status" value="1"/>
</dbReference>